<evidence type="ECO:0000256" key="4">
    <source>
        <dbReference type="ARBA" id="ARBA00023136"/>
    </source>
</evidence>
<proteinExistence type="inferred from homology"/>
<evidence type="ECO:0000259" key="7">
    <source>
        <dbReference type="Pfam" id="PF14322"/>
    </source>
</evidence>
<sequence>MKTLIATNKITLLLAAAGIGLFLNSCTKQLDQNTQSVITDPIFWKTESDLIAGTNYLYSSLPDFNTPLEDRMSDLAVNITTRTVDQVSDGSRNIPSNDGRWNNAYAYIRAANNVIEKSAGIPSGEMKTYCIAQARFFRAMSYFNLVKIYGDVPYIWRTITGRDDELLYTPRTARETVVDSIYADLDFAAANCPQADQLPGSSSASGVAGKEYGRITRSAALAFKSRVALYEGSWNKFHGAPEFTGTKNPTKHFTIAKEAAQTVMNEAKHSLFTGTGELSYQDLFRYPGEYYANNKENILVRLYGQNMSNSIASHSYMRNNLTDGGNAATRAYVNLALYSDGLPAGKSTLDSNGIETGLLTDTRNRDPRLVMTLFKVGDPYASISGGTPIYGNTFYYHQQKYWTGQADFLTAQVYLDYIAIRYAEVLLNYAEATYELNESISDADLNATINLLRNRASNNDISKLPLLTNAFVNSNGLSMREEIRRERTIELAFEGFRYWDLIRWKTAEVELPKAIIERKYFDDINYGGSVVPPLLDGYVLFQAADKRKFDTQKDYLWPLPSAQIGLSNNTLTQNPNWQ</sequence>
<dbReference type="Proteomes" id="UP000220133">
    <property type="component" value="Chromosome"/>
</dbReference>
<comment type="similarity">
    <text evidence="2">Belongs to the SusD family.</text>
</comment>
<dbReference type="InterPro" id="IPR012944">
    <property type="entry name" value="SusD_RagB_dom"/>
</dbReference>
<keyword evidence="4" id="KW-0472">Membrane</keyword>
<evidence type="ECO:0000259" key="6">
    <source>
        <dbReference type="Pfam" id="PF07980"/>
    </source>
</evidence>
<evidence type="ECO:0000256" key="5">
    <source>
        <dbReference type="ARBA" id="ARBA00023237"/>
    </source>
</evidence>
<protein>
    <submittedName>
        <fullName evidence="8">RagB/SusD family nutrient uptake outer membrane protein</fullName>
    </submittedName>
</protein>
<feature type="domain" description="RagB/SusD" evidence="6">
    <location>
        <begin position="322"/>
        <end position="577"/>
    </location>
</feature>
<evidence type="ECO:0000313" key="8">
    <source>
        <dbReference type="EMBL" id="ATL46441.1"/>
    </source>
</evidence>
<reference evidence="8 9" key="1">
    <citation type="submission" date="2017-10" db="EMBL/GenBank/DDBJ databases">
        <title>Paenichitinophaga pekingensis gen. nov., sp. nov., isolated from activated sludge.</title>
        <authorList>
            <person name="Jin D."/>
            <person name="Kong X."/>
            <person name="Deng Y."/>
            <person name="Bai Z."/>
        </authorList>
    </citation>
    <scope>NUCLEOTIDE SEQUENCE [LARGE SCALE GENOMIC DNA]</scope>
    <source>
        <strain evidence="8 9">13</strain>
    </source>
</reference>
<evidence type="ECO:0000256" key="3">
    <source>
        <dbReference type="ARBA" id="ARBA00022729"/>
    </source>
</evidence>
<dbReference type="EMBL" id="CP023777">
    <property type="protein sequence ID" value="ATL46441.1"/>
    <property type="molecule type" value="Genomic_DNA"/>
</dbReference>
<evidence type="ECO:0000256" key="1">
    <source>
        <dbReference type="ARBA" id="ARBA00004442"/>
    </source>
</evidence>
<keyword evidence="3" id="KW-0732">Signal</keyword>
<dbReference type="SUPFAM" id="SSF48452">
    <property type="entry name" value="TPR-like"/>
    <property type="match status" value="1"/>
</dbReference>
<dbReference type="InterPro" id="IPR011990">
    <property type="entry name" value="TPR-like_helical_dom_sf"/>
</dbReference>
<comment type="subcellular location">
    <subcellularLocation>
        <location evidence="1">Cell outer membrane</location>
    </subcellularLocation>
</comment>
<name>A0A291QR99_9BACT</name>
<dbReference type="InterPro" id="IPR033985">
    <property type="entry name" value="SusD-like_N"/>
</dbReference>
<accession>A0A291QR99</accession>
<dbReference type="GO" id="GO:0009279">
    <property type="term" value="C:cell outer membrane"/>
    <property type="evidence" value="ECO:0007669"/>
    <property type="project" value="UniProtKB-SubCell"/>
</dbReference>
<gene>
    <name evidence="8" type="ORF">COR50_04205</name>
</gene>
<dbReference type="KEGG" id="cbae:COR50_04205"/>
<keyword evidence="9" id="KW-1185">Reference proteome</keyword>
<organism evidence="8 9">
    <name type="scientific">Chitinophaga caeni</name>
    <dbReference type="NCBI Taxonomy" id="2029983"/>
    <lineage>
        <taxon>Bacteria</taxon>
        <taxon>Pseudomonadati</taxon>
        <taxon>Bacteroidota</taxon>
        <taxon>Chitinophagia</taxon>
        <taxon>Chitinophagales</taxon>
        <taxon>Chitinophagaceae</taxon>
        <taxon>Chitinophaga</taxon>
    </lineage>
</organism>
<dbReference type="Gene3D" id="1.25.40.390">
    <property type="match status" value="1"/>
</dbReference>
<dbReference type="OrthoDB" id="5694214at2"/>
<dbReference type="RefSeq" id="WP_098192829.1">
    <property type="nucleotide sequence ID" value="NZ_CP023777.1"/>
</dbReference>
<dbReference type="Pfam" id="PF07980">
    <property type="entry name" value="SusD_RagB"/>
    <property type="match status" value="1"/>
</dbReference>
<evidence type="ECO:0000313" key="9">
    <source>
        <dbReference type="Proteomes" id="UP000220133"/>
    </source>
</evidence>
<keyword evidence="5" id="KW-0998">Cell outer membrane</keyword>
<evidence type="ECO:0000256" key="2">
    <source>
        <dbReference type="ARBA" id="ARBA00006275"/>
    </source>
</evidence>
<dbReference type="Pfam" id="PF14322">
    <property type="entry name" value="SusD-like_3"/>
    <property type="match status" value="1"/>
</dbReference>
<feature type="domain" description="SusD-like N-terminal" evidence="7">
    <location>
        <begin position="96"/>
        <end position="229"/>
    </location>
</feature>
<dbReference type="AlphaFoldDB" id="A0A291QR99"/>